<dbReference type="GO" id="GO:0071913">
    <property type="term" value="F:citrate secondary active transmembrane transporter activity"/>
    <property type="evidence" value="ECO:0007669"/>
    <property type="project" value="TreeGrafter"/>
</dbReference>
<evidence type="ECO:0000256" key="7">
    <source>
        <dbReference type="ARBA" id="ARBA00023128"/>
    </source>
</evidence>
<dbReference type="SUPFAM" id="SSF103506">
    <property type="entry name" value="Mitochondrial carrier"/>
    <property type="match status" value="1"/>
</dbReference>
<evidence type="ECO:0000256" key="11">
    <source>
        <dbReference type="RuleBase" id="RU000488"/>
    </source>
</evidence>
<dbReference type="PANTHER" id="PTHR45788:SF4">
    <property type="entry name" value="TRICARBOXYLATE TRANSPORT PROTEIN, MITOCHONDRIAL"/>
    <property type="match status" value="1"/>
</dbReference>
<evidence type="ECO:0000256" key="8">
    <source>
        <dbReference type="ARBA" id="ARBA00023136"/>
    </source>
</evidence>
<dbReference type="Pfam" id="PF00153">
    <property type="entry name" value="Mito_carr"/>
    <property type="match status" value="1"/>
</dbReference>
<dbReference type="EMBL" id="GBHO01004362">
    <property type="protein sequence ID" value="JAG39242.1"/>
    <property type="molecule type" value="Transcribed_RNA"/>
</dbReference>
<dbReference type="InterPro" id="IPR049563">
    <property type="entry name" value="TXTP-like"/>
</dbReference>
<dbReference type="PROSITE" id="PS50920">
    <property type="entry name" value="SOLCAR"/>
    <property type="match status" value="1"/>
</dbReference>
<dbReference type="GO" id="GO:0031966">
    <property type="term" value="C:mitochondrial membrane"/>
    <property type="evidence" value="ECO:0007669"/>
    <property type="project" value="UniProtKB-SubCell"/>
</dbReference>
<dbReference type="PANTHER" id="PTHR45788">
    <property type="entry name" value="SUCCINATE/FUMARATE MITOCHONDRIAL TRANSPORTER-RELATED"/>
    <property type="match status" value="1"/>
</dbReference>
<evidence type="ECO:0000256" key="2">
    <source>
        <dbReference type="ARBA" id="ARBA00006375"/>
    </source>
</evidence>
<evidence type="ECO:0000256" key="9">
    <source>
        <dbReference type="ARBA" id="ARBA00042640"/>
    </source>
</evidence>
<evidence type="ECO:0000256" key="4">
    <source>
        <dbReference type="ARBA" id="ARBA00022692"/>
    </source>
</evidence>
<evidence type="ECO:0000313" key="12">
    <source>
        <dbReference type="EMBL" id="JAG39242.1"/>
    </source>
</evidence>
<keyword evidence="3 11" id="KW-0813">Transport</keyword>
<keyword evidence="6" id="KW-1133">Transmembrane helix</keyword>
<dbReference type="GO" id="GO:0006843">
    <property type="term" value="P:mitochondrial citrate transmembrane transport"/>
    <property type="evidence" value="ECO:0007669"/>
    <property type="project" value="TreeGrafter"/>
</dbReference>
<gene>
    <name evidence="12" type="primary">mcfX</name>
    <name evidence="12" type="ORF">CM83_25753</name>
</gene>
<keyword evidence="8 10" id="KW-0472">Membrane</keyword>
<dbReference type="InterPro" id="IPR023395">
    <property type="entry name" value="MCP_dom_sf"/>
</dbReference>
<reference evidence="12" key="2">
    <citation type="submission" date="2014-07" db="EMBL/GenBank/DDBJ databases">
        <authorList>
            <person name="Hull J."/>
        </authorList>
    </citation>
    <scope>NUCLEOTIDE SEQUENCE</scope>
</reference>
<protein>
    <recommendedName>
        <fullName evidence="9">Citrate transport protein</fullName>
    </recommendedName>
</protein>
<evidence type="ECO:0000256" key="10">
    <source>
        <dbReference type="PROSITE-ProRule" id="PRU00282"/>
    </source>
</evidence>
<accession>A0A0A9Z1W0</accession>
<feature type="repeat" description="Solcar" evidence="10">
    <location>
        <begin position="138"/>
        <end position="219"/>
    </location>
</feature>
<keyword evidence="7" id="KW-0496">Mitochondrion</keyword>
<reference evidence="12" key="1">
    <citation type="journal article" date="2014" name="PLoS ONE">
        <title>Transcriptome-Based Identification of ABC Transporters in the Western Tarnished Plant Bug Lygus hesperus.</title>
        <authorList>
            <person name="Hull J.J."/>
            <person name="Chaney K."/>
            <person name="Geib S.M."/>
            <person name="Fabrick J.A."/>
            <person name="Brent C.S."/>
            <person name="Walsh D."/>
            <person name="Lavine L.C."/>
        </authorList>
    </citation>
    <scope>NUCLEOTIDE SEQUENCE</scope>
</reference>
<proteinExistence type="inferred from homology"/>
<keyword evidence="4 10" id="KW-0812">Transmembrane</keyword>
<feature type="non-terminal residue" evidence="12">
    <location>
        <position position="1"/>
    </location>
</feature>
<dbReference type="InterPro" id="IPR018108">
    <property type="entry name" value="MCP_transmembrane"/>
</dbReference>
<evidence type="ECO:0000256" key="6">
    <source>
        <dbReference type="ARBA" id="ARBA00022989"/>
    </source>
</evidence>
<dbReference type="Gene3D" id="1.50.40.10">
    <property type="entry name" value="Mitochondrial carrier domain"/>
    <property type="match status" value="1"/>
</dbReference>
<comment type="similarity">
    <text evidence="2 11">Belongs to the mitochondrial carrier (TC 2.A.29) family.</text>
</comment>
<name>A0A0A9Z1W0_LYGHE</name>
<keyword evidence="5" id="KW-0677">Repeat</keyword>
<evidence type="ECO:0000256" key="3">
    <source>
        <dbReference type="ARBA" id="ARBA00022448"/>
    </source>
</evidence>
<evidence type="ECO:0000256" key="5">
    <source>
        <dbReference type="ARBA" id="ARBA00022737"/>
    </source>
</evidence>
<comment type="subcellular location">
    <subcellularLocation>
        <location evidence="1">Mitochondrion membrane</location>
        <topology evidence="1">Multi-pass membrane protein</topology>
    </subcellularLocation>
</comment>
<evidence type="ECO:0000256" key="1">
    <source>
        <dbReference type="ARBA" id="ARBA00004225"/>
    </source>
</evidence>
<sequence length="322" mass="35445">HIHTHTHITVTMNAKNRPLIPLESIVAGSLSGTLEASVNQPLIYIKNCIQLVRPPPPPHPLPTPTPTSPHVSAEQTCTCQPTLLVPWVCCQCGVLGTCHSHPGHFVPSPALPRYVLHSCMCVCVCTYHPTPTVFHKDMSRRNVVTSAFTAGAISGMITGPAESVIVNQQLHGNTILHTLRTIYTDAGLRGIFRGTPYVMFRDGSYTAGYIALAPMLGRHLHQLLREKMQWNLPWLLCNILSGIAVGSALSTLTHPIDTYKTVLQEDYSRKRHPNLLSVMRHVPWSKGFVPRISRICVGVCVLSISTTLLTDYLVVTNPFHVV</sequence>
<dbReference type="AlphaFoldDB" id="A0A0A9Z1W0"/>
<organism evidence="12">
    <name type="scientific">Lygus hesperus</name>
    <name type="common">Western plant bug</name>
    <dbReference type="NCBI Taxonomy" id="30085"/>
    <lineage>
        <taxon>Eukaryota</taxon>
        <taxon>Metazoa</taxon>
        <taxon>Ecdysozoa</taxon>
        <taxon>Arthropoda</taxon>
        <taxon>Hexapoda</taxon>
        <taxon>Insecta</taxon>
        <taxon>Pterygota</taxon>
        <taxon>Neoptera</taxon>
        <taxon>Paraneoptera</taxon>
        <taxon>Hemiptera</taxon>
        <taxon>Heteroptera</taxon>
        <taxon>Panheteroptera</taxon>
        <taxon>Cimicomorpha</taxon>
        <taxon>Miridae</taxon>
        <taxon>Mirini</taxon>
        <taxon>Lygus</taxon>
    </lineage>
</organism>